<dbReference type="GO" id="GO:0003700">
    <property type="term" value="F:DNA-binding transcription factor activity"/>
    <property type="evidence" value="ECO:0007669"/>
    <property type="project" value="InterPro"/>
</dbReference>
<dbReference type="SUPFAM" id="SSF52172">
    <property type="entry name" value="CheY-like"/>
    <property type="match status" value="1"/>
</dbReference>
<dbReference type="NCBIfam" id="TIGR01557">
    <property type="entry name" value="myb_SHAQKYF"/>
    <property type="match status" value="2"/>
</dbReference>
<evidence type="ECO:0000256" key="5">
    <source>
        <dbReference type="PROSITE-ProRule" id="PRU00169"/>
    </source>
</evidence>
<evidence type="ECO:0000259" key="7">
    <source>
        <dbReference type="PROSITE" id="PS50110"/>
    </source>
</evidence>
<evidence type="ECO:0000256" key="6">
    <source>
        <dbReference type="SAM" id="MobiDB-lite"/>
    </source>
</evidence>
<proteinExistence type="predicted"/>
<dbReference type="PROSITE" id="PS50110">
    <property type="entry name" value="RESPONSE_REGULATORY"/>
    <property type="match status" value="1"/>
</dbReference>
<dbReference type="InterPro" id="IPR009057">
    <property type="entry name" value="Homeodomain-like_sf"/>
</dbReference>
<keyword evidence="5" id="KW-0597">Phosphoprotein</keyword>
<comment type="subcellular location">
    <subcellularLocation>
        <location evidence="1">Nucleus</location>
    </subcellularLocation>
</comment>
<protein>
    <submittedName>
        <fullName evidence="8">Two-component response regulator ARR2</fullName>
    </submittedName>
</protein>
<organism evidence="8 9">
    <name type="scientific">Morella rubra</name>
    <name type="common">Chinese bayberry</name>
    <dbReference type="NCBI Taxonomy" id="262757"/>
    <lineage>
        <taxon>Eukaryota</taxon>
        <taxon>Viridiplantae</taxon>
        <taxon>Streptophyta</taxon>
        <taxon>Embryophyta</taxon>
        <taxon>Tracheophyta</taxon>
        <taxon>Spermatophyta</taxon>
        <taxon>Magnoliopsida</taxon>
        <taxon>eudicotyledons</taxon>
        <taxon>Gunneridae</taxon>
        <taxon>Pentapetalae</taxon>
        <taxon>rosids</taxon>
        <taxon>fabids</taxon>
        <taxon>Fagales</taxon>
        <taxon>Myricaceae</taxon>
        <taxon>Morella</taxon>
    </lineage>
</organism>
<feature type="domain" description="Response regulatory" evidence="7">
    <location>
        <begin position="10"/>
        <end position="115"/>
    </location>
</feature>
<sequence length="846" mass="93071">SALMRLHALRITLYMRNDSYHLHKLMNILLLSYSVVTARNPLDALATLRMQKFDLVITDLHMPIMDGLELQKHVKEEFITTWITSVILETESGAAFYMIKPVSSDILKSLWQYAVAAKKDKSVAIEERGSCLRGDSSGEKVMTYDHISCASSSRNGVQIRRTKHSKTIFIGKKKVKVSKGAKKAKVVWTTSLHNRFLQALRHIGLEKAVPKKILEFMSRPGLTRENVASHLQKGLFCTLRSSTQISGLMLVAGRLTNLLLSLPRGDSSGEKVMTYDHISCASSSRNGVQIRRTKHSKTIFIGKKKVKVSKGAKKAKVVWTTSLHNRFLQALRHIGLEKAVPKKILEFMSRPGLTRENVASHLQKYRLFLKRVAEKGTASALKGLSDRALRSTFAAGLPPHLLRNFRKANRKFPEQRQMSTSTNLPVRFGGDAQGPNAFLLGSFPSSHRAGSSGTSLPQFGYGQSSFTAPNTFGPALFPNKEALASNFVPQLEHGRWDAFSNQANVHQPFFGNTNPLYQANLPASAIQPNNLGSNFPSRGDMTHGIMNARSGLINCRSSTHINPQQTEPNFELFTSGPLNYNFGTSGLIRDPHCTSVPYNGMGSLSSSIPPAGSSYTNHTYAGIKLNNGGDLVVAGAIGDGRYGLMGGKNDNMTLAPMGNGTSEGGYSAAGFESVNQLPPVFNAGNQQENVLLMPPQPKQLYGLGNGGENHYAPNYLLDNISDFNELSSVQQLDEIDDLDGLFSEQTYNQPPYQSELETTSVLVKELQNLGFSGSSCVEENPPNSNSSETSFLQQENGRELADSDELLGMYQGENNPSESHPFLNQDWEDEFLDSLFSRGPYIADLE</sequence>
<dbReference type="FunFam" id="1.10.10.60:FF:000007">
    <property type="entry name" value="Two-component response regulator"/>
    <property type="match status" value="2"/>
</dbReference>
<dbReference type="SMART" id="SM00448">
    <property type="entry name" value="REC"/>
    <property type="match status" value="1"/>
</dbReference>
<dbReference type="SUPFAM" id="SSF46689">
    <property type="entry name" value="Homeodomain-like"/>
    <property type="match status" value="2"/>
</dbReference>
<name>A0A6A1VDH3_9ROSI</name>
<keyword evidence="4" id="KW-0539">Nucleus</keyword>
<evidence type="ECO:0000256" key="3">
    <source>
        <dbReference type="ARBA" id="ARBA00023163"/>
    </source>
</evidence>
<feature type="compositionally biased region" description="Low complexity" evidence="6">
    <location>
        <begin position="778"/>
        <end position="788"/>
    </location>
</feature>
<dbReference type="GO" id="GO:0005634">
    <property type="term" value="C:nucleus"/>
    <property type="evidence" value="ECO:0007669"/>
    <property type="project" value="UniProtKB-SubCell"/>
</dbReference>
<dbReference type="OrthoDB" id="21225at2759"/>
<reference evidence="8 9" key="1">
    <citation type="journal article" date="2019" name="Plant Biotechnol. J.">
        <title>The red bayberry genome and genetic basis of sex determination.</title>
        <authorList>
            <person name="Jia H.M."/>
            <person name="Jia H.J."/>
            <person name="Cai Q.L."/>
            <person name="Wang Y."/>
            <person name="Zhao H.B."/>
            <person name="Yang W.F."/>
            <person name="Wang G.Y."/>
            <person name="Li Y.H."/>
            <person name="Zhan D.L."/>
            <person name="Shen Y.T."/>
            <person name="Niu Q.F."/>
            <person name="Chang L."/>
            <person name="Qiu J."/>
            <person name="Zhao L."/>
            <person name="Xie H.B."/>
            <person name="Fu W.Y."/>
            <person name="Jin J."/>
            <person name="Li X.W."/>
            <person name="Jiao Y."/>
            <person name="Zhou C.C."/>
            <person name="Tu T."/>
            <person name="Chai C.Y."/>
            <person name="Gao J.L."/>
            <person name="Fan L.J."/>
            <person name="van de Weg E."/>
            <person name="Wang J.Y."/>
            <person name="Gao Z.S."/>
        </authorList>
    </citation>
    <scope>NUCLEOTIDE SEQUENCE [LARGE SCALE GENOMIC DNA]</scope>
    <source>
        <tissue evidence="8">Leaves</tissue>
    </source>
</reference>
<dbReference type="InterPro" id="IPR001005">
    <property type="entry name" value="SANT/Myb"/>
</dbReference>
<keyword evidence="9" id="KW-1185">Reference proteome</keyword>
<dbReference type="Pfam" id="PF00249">
    <property type="entry name" value="Myb_DNA-binding"/>
    <property type="match status" value="1"/>
</dbReference>
<keyword evidence="2" id="KW-0805">Transcription regulation</keyword>
<evidence type="ECO:0000256" key="4">
    <source>
        <dbReference type="ARBA" id="ARBA00023242"/>
    </source>
</evidence>
<dbReference type="Gene3D" id="1.10.10.60">
    <property type="entry name" value="Homeodomain-like"/>
    <property type="match status" value="2"/>
</dbReference>
<feature type="non-terminal residue" evidence="8">
    <location>
        <position position="846"/>
    </location>
</feature>
<dbReference type="GO" id="GO:0003677">
    <property type="term" value="F:DNA binding"/>
    <property type="evidence" value="ECO:0007669"/>
    <property type="project" value="InterPro"/>
</dbReference>
<keyword evidence="3" id="KW-0804">Transcription</keyword>
<dbReference type="InterPro" id="IPR011006">
    <property type="entry name" value="CheY-like_superfamily"/>
</dbReference>
<dbReference type="AlphaFoldDB" id="A0A6A1VDH3"/>
<evidence type="ECO:0000256" key="1">
    <source>
        <dbReference type="ARBA" id="ARBA00004123"/>
    </source>
</evidence>
<feature type="region of interest" description="Disordered" evidence="6">
    <location>
        <begin position="773"/>
        <end position="824"/>
    </location>
</feature>
<evidence type="ECO:0000313" key="9">
    <source>
        <dbReference type="Proteomes" id="UP000516437"/>
    </source>
</evidence>
<dbReference type="InterPro" id="IPR006447">
    <property type="entry name" value="Myb_dom_plants"/>
</dbReference>
<comment type="caution">
    <text evidence="8">The sequence shown here is derived from an EMBL/GenBank/DDBJ whole genome shotgun (WGS) entry which is preliminary data.</text>
</comment>
<dbReference type="InterPro" id="IPR001789">
    <property type="entry name" value="Sig_transdc_resp-reg_receiver"/>
</dbReference>
<evidence type="ECO:0000256" key="2">
    <source>
        <dbReference type="ARBA" id="ARBA00023015"/>
    </source>
</evidence>
<dbReference type="InterPro" id="IPR044841">
    <property type="entry name" value="LUX/BOA-like"/>
</dbReference>
<dbReference type="GO" id="GO:0000160">
    <property type="term" value="P:phosphorelay signal transduction system"/>
    <property type="evidence" value="ECO:0007669"/>
    <property type="project" value="InterPro"/>
</dbReference>
<accession>A0A6A1VDH3</accession>
<dbReference type="Pfam" id="PF00072">
    <property type="entry name" value="Response_reg"/>
    <property type="match status" value="1"/>
</dbReference>
<dbReference type="Proteomes" id="UP000516437">
    <property type="component" value="Chromosome 6"/>
</dbReference>
<dbReference type="EMBL" id="RXIC02000024">
    <property type="protein sequence ID" value="KAB1210751.1"/>
    <property type="molecule type" value="Genomic_DNA"/>
</dbReference>
<evidence type="ECO:0000313" key="8">
    <source>
        <dbReference type="EMBL" id="KAB1210751.1"/>
    </source>
</evidence>
<gene>
    <name evidence="8" type="ORF">CJ030_MR6G019858</name>
</gene>
<feature type="modified residue" description="4-aspartylphosphate" evidence="5">
    <location>
        <position position="59"/>
    </location>
</feature>
<dbReference type="PANTHER" id="PTHR31442">
    <property type="entry name" value="HOMEODOMAIN-LIKE SUPERFAMILY PROTEIN-RELATED"/>
    <property type="match status" value="1"/>
</dbReference>
<dbReference type="Gene3D" id="3.40.50.2300">
    <property type="match status" value="1"/>
</dbReference>
<dbReference type="PANTHER" id="PTHR31442:SF40">
    <property type="entry name" value="HOMEODOMAIN-LIKE SUPERFAMILY PROTEIN"/>
    <property type="match status" value="1"/>
</dbReference>